<dbReference type="SUPFAM" id="SSF51735">
    <property type="entry name" value="NAD(P)-binding Rossmann-fold domains"/>
    <property type="match status" value="1"/>
</dbReference>
<protein>
    <recommendedName>
        <fullName evidence="1">Thioester reductase (TE) domain-containing protein</fullName>
    </recommendedName>
</protein>
<dbReference type="Pfam" id="PF07993">
    <property type="entry name" value="NAD_binding_4"/>
    <property type="match status" value="1"/>
</dbReference>
<evidence type="ECO:0000259" key="1">
    <source>
        <dbReference type="Pfam" id="PF07993"/>
    </source>
</evidence>
<organism evidence="2 3">
    <name type="scientific">Monilinia fructicola</name>
    <name type="common">Brown rot fungus</name>
    <name type="synonym">Ciboria fructicola</name>
    <dbReference type="NCBI Taxonomy" id="38448"/>
    <lineage>
        <taxon>Eukaryota</taxon>
        <taxon>Fungi</taxon>
        <taxon>Dikarya</taxon>
        <taxon>Ascomycota</taxon>
        <taxon>Pezizomycotina</taxon>
        <taxon>Leotiomycetes</taxon>
        <taxon>Helotiales</taxon>
        <taxon>Sclerotiniaceae</taxon>
        <taxon>Monilinia</taxon>
    </lineage>
</organism>
<name>A0A5M9JBN8_MONFR</name>
<reference evidence="2 3" key="1">
    <citation type="submission" date="2019-06" db="EMBL/GenBank/DDBJ databases">
        <title>Genome Sequence of the Brown Rot Fungal Pathogen Monilinia fructicola.</title>
        <authorList>
            <person name="De Miccolis Angelini R.M."/>
            <person name="Landi L."/>
            <person name="Abate D."/>
            <person name="Pollastro S."/>
            <person name="Romanazzi G."/>
            <person name="Faretra F."/>
        </authorList>
    </citation>
    <scope>NUCLEOTIDE SEQUENCE [LARGE SCALE GENOMIC DNA]</scope>
    <source>
        <strain evidence="2 3">Mfrc123</strain>
    </source>
</reference>
<evidence type="ECO:0000313" key="2">
    <source>
        <dbReference type="EMBL" id="KAA8567018.1"/>
    </source>
</evidence>
<sequence length="158" mass="17166">MAILRRLPVHYVSTASVAKVIQQKPLLEVPASPADADLLNSVDGYAASKWASEALLAKVAVESGIPVYIHRLAHVMGGDASELDAVGMMTKYSFLLHALPRIKEEAIEGQWDFVVVDSVVDELVRSAMKSAIDCGYPSTPQSKEKKNDPRYLLITAAM</sequence>
<feature type="domain" description="Thioester reductase (TE)" evidence="1">
    <location>
        <begin position="5"/>
        <end position="121"/>
    </location>
</feature>
<dbReference type="Gene3D" id="3.40.50.720">
    <property type="entry name" value="NAD(P)-binding Rossmann-like Domain"/>
    <property type="match status" value="1"/>
</dbReference>
<dbReference type="Proteomes" id="UP000322873">
    <property type="component" value="Unassembled WGS sequence"/>
</dbReference>
<accession>A0A5M9JBN8</accession>
<proteinExistence type="predicted"/>
<keyword evidence="3" id="KW-1185">Reference proteome</keyword>
<dbReference type="EMBL" id="VICG01000011">
    <property type="protein sequence ID" value="KAA8567018.1"/>
    <property type="molecule type" value="Genomic_DNA"/>
</dbReference>
<dbReference type="AlphaFoldDB" id="A0A5M9JBN8"/>
<evidence type="ECO:0000313" key="3">
    <source>
        <dbReference type="Proteomes" id="UP000322873"/>
    </source>
</evidence>
<dbReference type="InterPro" id="IPR013120">
    <property type="entry name" value="FAR_NAD-bd"/>
</dbReference>
<dbReference type="VEuPathDB" id="FungiDB:MFRU_007g01610"/>
<dbReference type="InterPro" id="IPR036291">
    <property type="entry name" value="NAD(P)-bd_dom_sf"/>
</dbReference>
<gene>
    <name evidence="2" type="ORF">EYC84_010103</name>
</gene>
<comment type="caution">
    <text evidence="2">The sequence shown here is derived from an EMBL/GenBank/DDBJ whole genome shotgun (WGS) entry which is preliminary data.</text>
</comment>